<dbReference type="Pfam" id="PF10099">
    <property type="entry name" value="RskA_C"/>
    <property type="match status" value="1"/>
</dbReference>
<evidence type="ECO:0000256" key="7">
    <source>
        <dbReference type="ARBA" id="ARBA00023136"/>
    </source>
</evidence>
<dbReference type="OrthoDB" id="153510at2"/>
<feature type="domain" description="Putative zinc-finger" evidence="13">
    <location>
        <begin position="4"/>
        <end position="36"/>
    </location>
</feature>
<dbReference type="RefSeq" id="WP_141781148.1">
    <property type="nucleotide sequence ID" value="NZ_VFOV01000001.1"/>
</dbReference>
<dbReference type="Pfam" id="PF13490">
    <property type="entry name" value="zf-HC2"/>
    <property type="match status" value="1"/>
</dbReference>
<protein>
    <recommendedName>
        <fullName evidence="10">Regulator of SigK</fullName>
    </recommendedName>
    <alternativeName>
        <fullName evidence="9">Sigma-K anti-sigma factor RskA</fullName>
    </alternativeName>
</protein>
<evidence type="ECO:0000256" key="5">
    <source>
        <dbReference type="ARBA" id="ARBA00022989"/>
    </source>
</evidence>
<dbReference type="EMBL" id="VFOV01000001">
    <property type="protein sequence ID" value="TQL69246.1"/>
    <property type="molecule type" value="Genomic_DNA"/>
</dbReference>
<evidence type="ECO:0000256" key="2">
    <source>
        <dbReference type="ARBA" id="ARBA00004236"/>
    </source>
</evidence>
<dbReference type="InterPro" id="IPR018764">
    <property type="entry name" value="RskA_C"/>
</dbReference>
<dbReference type="GO" id="GO:0006417">
    <property type="term" value="P:regulation of translation"/>
    <property type="evidence" value="ECO:0007669"/>
    <property type="project" value="TreeGrafter"/>
</dbReference>
<evidence type="ECO:0000256" key="10">
    <source>
        <dbReference type="ARBA" id="ARBA00030803"/>
    </source>
</evidence>
<evidence type="ECO:0000256" key="3">
    <source>
        <dbReference type="ARBA" id="ARBA00022475"/>
    </source>
</evidence>
<evidence type="ECO:0000313" key="15">
    <source>
        <dbReference type="Proteomes" id="UP000320209"/>
    </source>
</evidence>
<dbReference type="GO" id="GO:0016989">
    <property type="term" value="F:sigma factor antagonist activity"/>
    <property type="evidence" value="ECO:0007669"/>
    <property type="project" value="TreeGrafter"/>
</dbReference>
<dbReference type="InterPro" id="IPR027383">
    <property type="entry name" value="Znf_put"/>
</dbReference>
<keyword evidence="7 11" id="KW-0472">Membrane</keyword>
<dbReference type="InterPro" id="IPR041916">
    <property type="entry name" value="Anti_sigma_zinc_sf"/>
</dbReference>
<reference evidence="14 15" key="1">
    <citation type="submission" date="2019-06" db="EMBL/GenBank/DDBJ databases">
        <title>Sequencing the genomes of 1000 actinobacteria strains.</title>
        <authorList>
            <person name="Klenk H.-P."/>
        </authorList>
    </citation>
    <scope>NUCLEOTIDE SEQUENCE [LARGE SCALE GENOMIC DNA]</scope>
    <source>
        <strain evidence="14 15">DSM 25218</strain>
    </source>
</reference>
<dbReference type="InterPro" id="IPR051474">
    <property type="entry name" value="Anti-sigma-K/W_factor"/>
</dbReference>
<evidence type="ECO:0000256" key="8">
    <source>
        <dbReference type="ARBA" id="ARBA00023163"/>
    </source>
</evidence>
<evidence type="ECO:0000256" key="11">
    <source>
        <dbReference type="SAM" id="Phobius"/>
    </source>
</evidence>
<evidence type="ECO:0000259" key="13">
    <source>
        <dbReference type="Pfam" id="PF13490"/>
    </source>
</evidence>
<proteinExistence type="predicted"/>
<dbReference type="PANTHER" id="PTHR37461:SF1">
    <property type="entry name" value="ANTI-SIGMA-K FACTOR RSKA"/>
    <property type="match status" value="1"/>
</dbReference>
<dbReference type="Gene3D" id="1.10.10.1320">
    <property type="entry name" value="Anti-sigma factor, zinc-finger domain"/>
    <property type="match status" value="1"/>
</dbReference>
<evidence type="ECO:0000256" key="6">
    <source>
        <dbReference type="ARBA" id="ARBA00023015"/>
    </source>
</evidence>
<keyword evidence="4 11" id="KW-0812">Transmembrane</keyword>
<evidence type="ECO:0000259" key="12">
    <source>
        <dbReference type="Pfam" id="PF10099"/>
    </source>
</evidence>
<evidence type="ECO:0000313" key="14">
    <source>
        <dbReference type="EMBL" id="TQL69246.1"/>
    </source>
</evidence>
<keyword evidence="15" id="KW-1185">Reference proteome</keyword>
<accession>A0A543A9W6</accession>
<organism evidence="14 15">
    <name type="scientific">Nocardioides albertanoniae</name>
    <dbReference type="NCBI Taxonomy" id="1175486"/>
    <lineage>
        <taxon>Bacteria</taxon>
        <taxon>Bacillati</taxon>
        <taxon>Actinomycetota</taxon>
        <taxon>Actinomycetes</taxon>
        <taxon>Propionibacteriales</taxon>
        <taxon>Nocardioidaceae</taxon>
        <taxon>Nocardioides</taxon>
    </lineage>
</organism>
<dbReference type="AlphaFoldDB" id="A0A543A9W6"/>
<evidence type="ECO:0000256" key="1">
    <source>
        <dbReference type="ARBA" id="ARBA00004167"/>
    </source>
</evidence>
<dbReference type="Proteomes" id="UP000320209">
    <property type="component" value="Unassembled WGS sequence"/>
</dbReference>
<sequence length="226" mass="24075">MAPEVHGLVGAYLLHAVEPGESADFEAHLALCSECREEVDSLRAPTAAMAEKVAATPPASLRDRVVRQASETAQLRPEVAGERHRRRWWLAGVVAAAAALVIGVGVIVGVDVGEDPAATTTAAEVLAAPDATMHKEMTTDGELMVAMSPEMHMVAVDTARLERPAGMTYQVWWHTEAGMESAGVLEEKMAVAVPVEDGDLMVTMEPMGGSERPSETVLLQMPAERL</sequence>
<comment type="caution">
    <text evidence="14">The sequence shown here is derived from an EMBL/GenBank/DDBJ whole genome shotgun (WGS) entry which is preliminary data.</text>
</comment>
<dbReference type="GO" id="GO:0005886">
    <property type="term" value="C:plasma membrane"/>
    <property type="evidence" value="ECO:0007669"/>
    <property type="project" value="UniProtKB-SubCell"/>
</dbReference>
<feature type="domain" description="Anti-sigma K factor RskA C-terminal" evidence="12">
    <location>
        <begin position="94"/>
        <end position="214"/>
    </location>
</feature>
<name>A0A543A9W6_9ACTN</name>
<evidence type="ECO:0000256" key="4">
    <source>
        <dbReference type="ARBA" id="ARBA00022692"/>
    </source>
</evidence>
<keyword evidence="3" id="KW-1003">Cell membrane</keyword>
<keyword evidence="6" id="KW-0805">Transcription regulation</keyword>
<gene>
    <name evidence="14" type="ORF">FB381_3150</name>
</gene>
<evidence type="ECO:0000256" key="9">
    <source>
        <dbReference type="ARBA" id="ARBA00029829"/>
    </source>
</evidence>
<keyword evidence="8" id="KW-0804">Transcription</keyword>
<comment type="subcellular location">
    <subcellularLocation>
        <location evidence="2">Cell membrane</location>
    </subcellularLocation>
    <subcellularLocation>
        <location evidence="1">Membrane</location>
        <topology evidence="1">Single-pass membrane protein</topology>
    </subcellularLocation>
</comment>
<feature type="transmembrane region" description="Helical" evidence="11">
    <location>
        <begin position="88"/>
        <end position="110"/>
    </location>
</feature>
<keyword evidence="5 11" id="KW-1133">Transmembrane helix</keyword>
<dbReference type="PANTHER" id="PTHR37461">
    <property type="entry name" value="ANTI-SIGMA-K FACTOR RSKA"/>
    <property type="match status" value="1"/>
</dbReference>